<feature type="domain" description="HTH asnC-type" evidence="4">
    <location>
        <begin position="1"/>
        <end position="64"/>
    </location>
</feature>
<dbReference type="PANTHER" id="PTHR30154">
    <property type="entry name" value="LEUCINE-RESPONSIVE REGULATORY PROTEIN"/>
    <property type="match status" value="1"/>
</dbReference>
<evidence type="ECO:0000256" key="1">
    <source>
        <dbReference type="ARBA" id="ARBA00023015"/>
    </source>
</evidence>
<dbReference type="InterPro" id="IPR019887">
    <property type="entry name" value="Tscrpt_reg_AsnC/Lrp_C"/>
</dbReference>
<dbReference type="SUPFAM" id="SSF46785">
    <property type="entry name" value="Winged helix' DNA-binding domain"/>
    <property type="match status" value="1"/>
</dbReference>
<dbReference type="InterPro" id="IPR000485">
    <property type="entry name" value="AsnC-type_HTH_dom"/>
</dbReference>
<dbReference type="Gene3D" id="1.10.10.10">
    <property type="entry name" value="Winged helix-like DNA-binding domain superfamily/Winged helix DNA-binding domain"/>
    <property type="match status" value="1"/>
</dbReference>
<dbReference type="InterPro" id="IPR036390">
    <property type="entry name" value="WH_DNA-bd_sf"/>
</dbReference>
<evidence type="ECO:0000313" key="5">
    <source>
        <dbReference type="EMBL" id="SFQ76371.1"/>
    </source>
</evidence>
<dbReference type="Pfam" id="PF13412">
    <property type="entry name" value="HTH_24"/>
    <property type="match status" value="1"/>
</dbReference>
<evidence type="ECO:0000256" key="2">
    <source>
        <dbReference type="ARBA" id="ARBA00023125"/>
    </source>
</evidence>
<dbReference type="RefSeq" id="WP_061805563.1">
    <property type="nucleotide sequence ID" value="NZ_FOXX01000008.1"/>
</dbReference>
<dbReference type="GeneID" id="93711917"/>
<organism evidence="5 6">
    <name type="scientific">Priestia endophytica DSM 13796</name>
    <dbReference type="NCBI Taxonomy" id="1121089"/>
    <lineage>
        <taxon>Bacteria</taxon>
        <taxon>Bacillati</taxon>
        <taxon>Bacillota</taxon>
        <taxon>Bacilli</taxon>
        <taxon>Bacillales</taxon>
        <taxon>Bacillaceae</taxon>
        <taxon>Priestia</taxon>
    </lineage>
</organism>
<dbReference type="InterPro" id="IPR019888">
    <property type="entry name" value="Tscrpt_reg_AsnC-like"/>
</dbReference>
<evidence type="ECO:0000313" key="6">
    <source>
        <dbReference type="Proteomes" id="UP000182762"/>
    </source>
</evidence>
<keyword evidence="6" id="KW-1185">Reference proteome</keyword>
<keyword evidence="2 5" id="KW-0238">DNA-binding</keyword>
<evidence type="ECO:0000256" key="3">
    <source>
        <dbReference type="ARBA" id="ARBA00023163"/>
    </source>
</evidence>
<protein>
    <submittedName>
        <fullName evidence="5">DNA-binding transcriptional regulator, Lrp family</fullName>
    </submittedName>
</protein>
<proteinExistence type="predicted"/>
<dbReference type="Gene3D" id="3.30.70.920">
    <property type="match status" value="1"/>
</dbReference>
<dbReference type="InterPro" id="IPR036388">
    <property type="entry name" value="WH-like_DNA-bd_sf"/>
</dbReference>
<dbReference type="CDD" id="cd00090">
    <property type="entry name" value="HTH_ARSR"/>
    <property type="match status" value="1"/>
</dbReference>
<sequence length="152" mass="17416">MDVIDQKILYELQLNARLSMKELAKKVYLSSPATTERVRKLEEQGIIKGYKTVVDVEKLEKNITAFVLFQTTKCKELSKFCEEHQDVMECYRVTGQISYIAKVCTASVHTLEDFIDEAMKFGTPSTNIVLSSNDTMDTKLFQQEFSSPILKE</sequence>
<dbReference type="PANTHER" id="PTHR30154:SF20">
    <property type="entry name" value="LEUCINE-RESPONSIVE REGULATORY PROTEIN"/>
    <property type="match status" value="1"/>
</dbReference>
<comment type="caution">
    <text evidence="5">The sequence shown here is derived from an EMBL/GenBank/DDBJ whole genome shotgun (WGS) entry which is preliminary data.</text>
</comment>
<gene>
    <name evidence="5" type="ORF">SAMN02745910_03307</name>
</gene>
<dbReference type="PROSITE" id="PS50956">
    <property type="entry name" value="HTH_ASNC_2"/>
    <property type="match status" value="1"/>
</dbReference>
<evidence type="ECO:0000259" key="4">
    <source>
        <dbReference type="PROSITE" id="PS50956"/>
    </source>
</evidence>
<name>A0A1I6B601_9BACI</name>
<dbReference type="Proteomes" id="UP000182762">
    <property type="component" value="Unassembled WGS sequence"/>
</dbReference>
<keyword evidence="3" id="KW-0804">Transcription</keyword>
<dbReference type="EMBL" id="FOXX01000008">
    <property type="protein sequence ID" value="SFQ76371.1"/>
    <property type="molecule type" value="Genomic_DNA"/>
</dbReference>
<keyword evidence="1" id="KW-0805">Transcription regulation</keyword>
<dbReference type="SUPFAM" id="SSF54909">
    <property type="entry name" value="Dimeric alpha+beta barrel"/>
    <property type="match status" value="1"/>
</dbReference>
<dbReference type="GO" id="GO:0003677">
    <property type="term" value="F:DNA binding"/>
    <property type="evidence" value="ECO:0007669"/>
    <property type="project" value="UniProtKB-KW"/>
</dbReference>
<dbReference type="SMART" id="SM00344">
    <property type="entry name" value="HTH_ASNC"/>
    <property type="match status" value="1"/>
</dbReference>
<reference evidence="5 6" key="1">
    <citation type="submission" date="2016-10" db="EMBL/GenBank/DDBJ databases">
        <authorList>
            <person name="Varghese N."/>
            <person name="Submissions S."/>
        </authorList>
    </citation>
    <scope>NUCLEOTIDE SEQUENCE [LARGE SCALE GENOMIC DNA]</scope>
    <source>
        <strain evidence="5 6">DSM 13796</strain>
    </source>
</reference>
<dbReference type="InterPro" id="IPR011008">
    <property type="entry name" value="Dimeric_a/b-barrel"/>
</dbReference>
<dbReference type="InterPro" id="IPR011991">
    <property type="entry name" value="ArsR-like_HTH"/>
</dbReference>
<accession>A0A1I6B601</accession>
<dbReference type="Pfam" id="PF01037">
    <property type="entry name" value="AsnC_trans_reg"/>
    <property type="match status" value="1"/>
</dbReference>
<dbReference type="PRINTS" id="PR00033">
    <property type="entry name" value="HTHASNC"/>
</dbReference>